<feature type="transmembrane region" description="Helical" evidence="7">
    <location>
        <begin position="400"/>
        <end position="420"/>
    </location>
</feature>
<dbReference type="Gene3D" id="1.20.1250.20">
    <property type="entry name" value="MFS general substrate transporter like domains"/>
    <property type="match status" value="2"/>
</dbReference>
<dbReference type="OrthoDB" id="6730379at2759"/>
<evidence type="ECO:0000256" key="5">
    <source>
        <dbReference type="ARBA" id="ARBA00023136"/>
    </source>
</evidence>
<dbReference type="SUPFAM" id="SSF103473">
    <property type="entry name" value="MFS general substrate transporter"/>
    <property type="match status" value="1"/>
</dbReference>
<accession>A0A1V6SV11</accession>
<feature type="transmembrane region" description="Helical" evidence="7">
    <location>
        <begin position="177"/>
        <end position="195"/>
    </location>
</feature>
<evidence type="ECO:0000259" key="8">
    <source>
        <dbReference type="PROSITE" id="PS50850"/>
    </source>
</evidence>
<dbReference type="EMBL" id="MLKD01000019">
    <property type="protein sequence ID" value="OQE17846.1"/>
    <property type="molecule type" value="Genomic_DNA"/>
</dbReference>
<keyword evidence="10" id="KW-1185">Reference proteome</keyword>
<name>A0A1V6SV11_9EURO</name>
<feature type="transmembrane region" description="Helical" evidence="7">
    <location>
        <begin position="207"/>
        <end position="226"/>
    </location>
</feature>
<dbReference type="Pfam" id="PF07690">
    <property type="entry name" value="MFS_1"/>
    <property type="match status" value="1"/>
</dbReference>
<feature type="transmembrane region" description="Helical" evidence="7">
    <location>
        <begin position="144"/>
        <end position="165"/>
    </location>
</feature>
<evidence type="ECO:0000256" key="1">
    <source>
        <dbReference type="ARBA" id="ARBA00004141"/>
    </source>
</evidence>
<reference evidence="10" key="1">
    <citation type="journal article" date="2017" name="Nat. Microbiol.">
        <title>Global analysis of biosynthetic gene clusters reveals vast potential of secondary metabolite production in Penicillium species.</title>
        <authorList>
            <person name="Nielsen J.C."/>
            <person name="Grijseels S."/>
            <person name="Prigent S."/>
            <person name="Ji B."/>
            <person name="Dainat J."/>
            <person name="Nielsen K.F."/>
            <person name="Frisvad J.C."/>
            <person name="Workman M."/>
            <person name="Nielsen J."/>
        </authorList>
    </citation>
    <scope>NUCLEOTIDE SEQUENCE [LARGE SCALE GENOMIC DNA]</scope>
    <source>
        <strain evidence="10">IBT 24891</strain>
    </source>
</reference>
<comment type="caution">
    <text evidence="9">The sequence shown here is derived from an EMBL/GenBank/DDBJ whole genome shotgun (WGS) entry which is preliminary data.</text>
</comment>
<dbReference type="GO" id="GO:0022857">
    <property type="term" value="F:transmembrane transporter activity"/>
    <property type="evidence" value="ECO:0007669"/>
    <property type="project" value="InterPro"/>
</dbReference>
<evidence type="ECO:0000256" key="6">
    <source>
        <dbReference type="ARBA" id="ARBA00037968"/>
    </source>
</evidence>
<dbReference type="PROSITE" id="PS50850">
    <property type="entry name" value="MFS"/>
    <property type="match status" value="1"/>
</dbReference>
<keyword evidence="3 7" id="KW-0812">Transmembrane</keyword>
<feature type="transmembrane region" description="Helical" evidence="7">
    <location>
        <begin position="339"/>
        <end position="356"/>
    </location>
</feature>
<feature type="transmembrane region" description="Helical" evidence="7">
    <location>
        <begin position="275"/>
        <end position="298"/>
    </location>
</feature>
<gene>
    <name evidence="9" type="ORF">PENSTE_c019G04515</name>
</gene>
<dbReference type="Proteomes" id="UP000191285">
    <property type="component" value="Unassembled WGS sequence"/>
</dbReference>
<dbReference type="AlphaFoldDB" id="A0A1V6SV11"/>
<evidence type="ECO:0000256" key="3">
    <source>
        <dbReference type="ARBA" id="ARBA00022692"/>
    </source>
</evidence>
<feature type="domain" description="Major facilitator superfamily (MFS) profile" evidence="8">
    <location>
        <begin position="48"/>
        <end position="458"/>
    </location>
</feature>
<dbReference type="InterPro" id="IPR036259">
    <property type="entry name" value="MFS_trans_sf"/>
</dbReference>
<feature type="transmembrane region" description="Helical" evidence="7">
    <location>
        <begin position="432"/>
        <end position="453"/>
    </location>
</feature>
<evidence type="ECO:0000313" key="10">
    <source>
        <dbReference type="Proteomes" id="UP000191285"/>
    </source>
</evidence>
<dbReference type="InterPro" id="IPR020846">
    <property type="entry name" value="MFS_dom"/>
</dbReference>
<feature type="transmembrane region" description="Helical" evidence="7">
    <location>
        <begin position="368"/>
        <end position="388"/>
    </location>
</feature>
<keyword evidence="5 7" id="KW-0472">Membrane</keyword>
<feature type="transmembrane region" description="Helical" evidence="7">
    <location>
        <begin position="115"/>
        <end position="132"/>
    </location>
</feature>
<dbReference type="GO" id="GO:0016020">
    <property type="term" value="C:membrane"/>
    <property type="evidence" value="ECO:0007669"/>
    <property type="project" value="UniProtKB-SubCell"/>
</dbReference>
<evidence type="ECO:0000256" key="4">
    <source>
        <dbReference type="ARBA" id="ARBA00022989"/>
    </source>
</evidence>
<proteinExistence type="inferred from homology"/>
<comment type="similarity">
    <text evidence="6">Belongs to the major facilitator superfamily. Allantoate permease family.</text>
</comment>
<dbReference type="InterPro" id="IPR011701">
    <property type="entry name" value="MFS"/>
</dbReference>
<dbReference type="PANTHER" id="PTHR43791:SF103">
    <property type="entry name" value="MAJOR FACILITATOR SUPERFAMILY (MFS) PROFILE DOMAIN-CONTAINING PROTEIN-RELATED"/>
    <property type="match status" value="1"/>
</dbReference>
<feature type="transmembrane region" description="Helical" evidence="7">
    <location>
        <begin position="90"/>
        <end position="108"/>
    </location>
</feature>
<evidence type="ECO:0000256" key="7">
    <source>
        <dbReference type="SAM" id="Phobius"/>
    </source>
</evidence>
<sequence>MSMDVHNEEKLKVEPNCYAGEIEGVDESYGELTAEEDKRILRKLDMCLLPVMAFSYLFQYLDKSALGSVAIMGIFEDLKLTGEEYSWSNGIYYFGYLVASYPAGVLMVRWRVGKIITASILIWGAILMLTATCHNAGGLLATRFFLGIAESAIAPGLTVIISMFYKRSEQPLRHAAWFLGNTCAGLFGGLLNYGIGHIESISPWKASFLILGAATVAWSFCNVFLLPDTPSNAWFLSQDDRKRAVTRVKENLTGIKNDEFKWEQCLEALTDMKTWFLVLIQFTSCIPNGGVTSFRTIILKGIGFSTFDTLLLQCPPYLVQFVLVILCNGGSSYFRNTRTYWMMLSYSIALIGAALVRQLPENDKWGRYVGTCIMGGGSASFPILMSMVSGNVGGFTKKTTVNAMSFIAYCAGNIVGPQLFFEREAPSYTSGFIALMVCQGVCVTLCFSFRLYLIRCNRIRDRRSESTNVANTNEPRADTVMAMMDKTDKQIADFRYVY</sequence>
<dbReference type="PANTHER" id="PTHR43791">
    <property type="entry name" value="PERMEASE-RELATED"/>
    <property type="match status" value="1"/>
</dbReference>
<dbReference type="STRING" id="303698.A0A1V6SV11"/>
<protein>
    <recommendedName>
        <fullName evidence="8">Major facilitator superfamily (MFS) profile domain-containing protein</fullName>
    </recommendedName>
</protein>
<evidence type="ECO:0000313" key="9">
    <source>
        <dbReference type="EMBL" id="OQE17846.1"/>
    </source>
</evidence>
<keyword evidence="2" id="KW-0813">Transport</keyword>
<comment type="subcellular location">
    <subcellularLocation>
        <location evidence="1">Membrane</location>
        <topology evidence="1">Multi-pass membrane protein</topology>
    </subcellularLocation>
</comment>
<organism evidence="9 10">
    <name type="scientific">Penicillium steckii</name>
    <dbReference type="NCBI Taxonomy" id="303698"/>
    <lineage>
        <taxon>Eukaryota</taxon>
        <taxon>Fungi</taxon>
        <taxon>Dikarya</taxon>
        <taxon>Ascomycota</taxon>
        <taxon>Pezizomycotina</taxon>
        <taxon>Eurotiomycetes</taxon>
        <taxon>Eurotiomycetidae</taxon>
        <taxon>Eurotiales</taxon>
        <taxon>Aspergillaceae</taxon>
        <taxon>Penicillium</taxon>
    </lineage>
</organism>
<dbReference type="FunFam" id="1.20.1250.20:FF:000064">
    <property type="entry name" value="MFS allantoate transporter"/>
    <property type="match status" value="1"/>
</dbReference>
<evidence type="ECO:0000256" key="2">
    <source>
        <dbReference type="ARBA" id="ARBA00022448"/>
    </source>
</evidence>
<keyword evidence="4 7" id="KW-1133">Transmembrane helix</keyword>